<feature type="domain" description="B5" evidence="13">
    <location>
        <begin position="263"/>
        <end position="334"/>
    </location>
</feature>
<dbReference type="InterPro" id="IPR041616">
    <property type="entry name" value="PheRS_beta_core"/>
</dbReference>
<keyword evidence="5" id="KW-0963">Cytoplasm</keyword>
<keyword evidence="7" id="KW-0479">Metal-binding</keyword>
<dbReference type="AlphaFoldDB" id="B1YCX9"/>
<dbReference type="InterPro" id="IPR045060">
    <property type="entry name" value="Phe-tRNA-ligase_IIc_bsu"/>
</dbReference>
<organism evidence="14 15">
    <name type="scientific">Pyrobaculum neutrophilum (strain DSM 2338 / JCM 9278 / NBRC 100436 / V24Sta)</name>
    <name type="common">Thermoproteus neutrophilus</name>
    <dbReference type="NCBI Taxonomy" id="444157"/>
    <lineage>
        <taxon>Archaea</taxon>
        <taxon>Thermoproteota</taxon>
        <taxon>Thermoprotei</taxon>
        <taxon>Thermoproteales</taxon>
        <taxon>Thermoproteaceae</taxon>
        <taxon>Pyrobaculum</taxon>
    </lineage>
</organism>
<evidence type="ECO:0000256" key="11">
    <source>
        <dbReference type="ARBA" id="ARBA00022917"/>
    </source>
</evidence>
<evidence type="ECO:0000256" key="4">
    <source>
        <dbReference type="ARBA" id="ARBA00012814"/>
    </source>
</evidence>
<dbReference type="GO" id="GO:0006432">
    <property type="term" value="P:phenylalanyl-tRNA aminoacylation"/>
    <property type="evidence" value="ECO:0007669"/>
    <property type="project" value="InterPro"/>
</dbReference>
<dbReference type="HOGENOM" id="CLU_020279_3_0_2"/>
<dbReference type="eggNOG" id="arCOG00412">
    <property type="taxonomic scope" value="Archaea"/>
</dbReference>
<dbReference type="Proteomes" id="UP000001694">
    <property type="component" value="Chromosome"/>
</dbReference>
<accession>B1YCX9</accession>
<dbReference type="KEGG" id="tne:Tneu_0703"/>
<evidence type="ECO:0000256" key="10">
    <source>
        <dbReference type="ARBA" id="ARBA00022842"/>
    </source>
</evidence>
<dbReference type="GO" id="GO:0009328">
    <property type="term" value="C:phenylalanine-tRNA ligase complex"/>
    <property type="evidence" value="ECO:0007669"/>
    <property type="project" value="TreeGrafter"/>
</dbReference>
<comment type="cofactor">
    <cofactor evidence="1">
        <name>Mg(2+)</name>
        <dbReference type="ChEBI" id="CHEBI:18420"/>
    </cofactor>
</comment>
<dbReference type="SUPFAM" id="SSF46955">
    <property type="entry name" value="Putative DNA-binding domain"/>
    <property type="match status" value="2"/>
</dbReference>
<gene>
    <name evidence="14" type="ordered locus">Tneu_0703</name>
</gene>
<dbReference type="Gene3D" id="3.50.40.10">
    <property type="entry name" value="Phenylalanyl-trna Synthetase, Chain B, domain 3"/>
    <property type="match status" value="1"/>
</dbReference>
<dbReference type="PANTHER" id="PTHR10947">
    <property type="entry name" value="PHENYLALANYL-TRNA SYNTHETASE BETA CHAIN AND LEUCINE-RICH REPEAT-CONTAINING PROTEIN 47"/>
    <property type="match status" value="1"/>
</dbReference>
<dbReference type="EMBL" id="CP001014">
    <property type="protein sequence ID" value="ACB39642.1"/>
    <property type="molecule type" value="Genomic_DNA"/>
</dbReference>
<proteinExistence type="inferred from homology"/>
<dbReference type="Gene3D" id="3.30.56.10">
    <property type="match status" value="2"/>
</dbReference>
<dbReference type="InterPro" id="IPR004531">
    <property type="entry name" value="Phe-tRNA-synth_IIc_bsu_arc_euk"/>
</dbReference>
<dbReference type="InterPro" id="IPR009061">
    <property type="entry name" value="DNA-bd_dom_put_sf"/>
</dbReference>
<evidence type="ECO:0000256" key="9">
    <source>
        <dbReference type="ARBA" id="ARBA00022840"/>
    </source>
</evidence>
<dbReference type="PANTHER" id="PTHR10947:SF0">
    <property type="entry name" value="PHENYLALANINE--TRNA LIGASE BETA SUBUNIT"/>
    <property type="match status" value="1"/>
</dbReference>
<sequence>MPIIEVVKSDLERLVGLRFEEITRLLEHVKCEVEEDAGDSIKLEVTHDRPDHFSAEGLARTLKGVAEVEVGLPPIEITTSSVELKADHIEERPYISMAVVRGVRLDEDAIKQIIQLQEKLHETYGRGRRRFAIGFYDVSRIRPPIYYRRVSQDDEYTPLGFDRPVKIADMYKVTEQGQKYSSLIDRERPPALVDSSGQIMVVIPVLGSECCKITTKTRDILIDVTGTDLRSVNNVMSILIYALLERSGEKKVEVVKGGNPYVHSYTRVGVDPARVGELLGVDLDLQRLKRLAEKARLGYENGEVVVPPYRINVLSWVDVAEDIALMIGYNALPRETAKVLTGGRRHAVEVATQQIRIALLSMGFAEVNNYVLTDSTAYDLCTPAAVANPISELYEVVRCSIVPQLIATAATLKRREIKIFEVGEVVRGGKTLRSVASVISRDGATLTDGLSVVKALCKRLGLRCQMTHTSLNWALPNRAAAVEGDVSGYIAEVHPDILAKHNLLVPTVAFELFLKV</sequence>
<dbReference type="SUPFAM" id="SSF55681">
    <property type="entry name" value="Class II aaRS and biotin synthetases"/>
    <property type="match status" value="1"/>
</dbReference>
<keyword evidence="12" id="KW-0030">Aminoacyl-tRNA synthetase</keyword>
<comment type="similarity">
    <text evidence="3">Belongs to the phenylalanyl-tRNA synthetase beta subunit family. Type 2 subfamily.</text>
</comment>
<dbReference type="GO" id="GO:0004826">
    <property type="term" value="F:phenylalanine-tRNA ligase activity"/>
    <property type="evidence" value="ECO:0007669"/>
    <property type="project" value="UniProtKB-EC"/>
</dbReference>
<dbReference type="GeneID" id="6165580"/>
<dbReference type="EC" id="6.1.1.20" evidence="4"/>
<evidence type="ECO:0000256" key="7">
    <source>
        <dbReference type="ARBA" id="ARBA00022723"/>
    </source>
</evidence>
<reference evidence="14" key="1">
    <citation type="submission" date="2008-03" db="EMBL/GenBank/DDBJ databases">
        <title>Complete sequence of Thermoproteus neutrophilus V24Sta.</title>
        <authorList>
            <consortium name="US DOE Joint Genome Institute"/>
            <person name="Copeland A."/>
            <person name="Lucas S."/>
            <person name="Lapidus A."/>
            <person name="Glavina del Rio T."/>
            <person name="Dalin E."/>
            <person name="Tice H."/>
            <person name="Bruce D."/>
            <person name="Goodwin L."/>
            <person name="Pitluck S."/>
            <person name="Sims D."/>
            <person name="Brettin T."/>
            <person name="Detter J.C."/>
            <person name="Han C."/>
            <person name="Kuske C.R."/>
            <person name="Schmutz J."/>
            <person name="Larimer F."/>
            <person name="Land M."/>
            <person name="Hauser L."/>
            <person name="Kyrpides N."/>
            <person name="Mikhailova N."/>
            <person name="Biddle J.F."/>
            <person name="Zhang Z."/>
            <person name="Fitz-Gibbon S.T."/>
            <person name="Lowe T.M."/>
            <person name="Saltikov C."/>
            <person name="House C.H."/>
            <person name="Richardson P."/>
        </authorList>
    </citation>
    <scope>NUCLEOTIDE SEQUENCE [LARGE SCALE GENOMIC DNA]</scope>
    <source>
        <strain evidence="14">V24Sta</strain>
    </source>
</reference>
<dbReference type="NCBIfam" id="TIGR00471">
    <property type="entry name" value="pheT_arch"/>
    <property type="match status" value="1"/>
</dbReference>
<protein>
    <recommendedName>
        <fullName evidence="4">phenylalanine--tRNA ligase</fullName>
        <ecNumber evidence="4">6.1.1.20</ecNumber>
    </recommendedName>
</protein>
<keyword evidence="9" id="KW-0067">ATP-binding</keyword>
<dbReference type="RefSeq" id="WP_012350062.1">
    <property type="nucleotide sequence ID" value="NC_010525.1"/>
</dbReference>
<dbReference type="InterPro" id="IPR005146">
    <property type="entry name" value="B3/B4_tRNA-bd"/>
</dbReference>
<evidence type="ECO:0000256" key="8">
    <source>
        <dbReference type="ARBA" id="ARBA00022741"/>
    </source>
</evidence>
<dbReference type="InterPro" id="IPR020825">
    <property type="entry name" value="Phe-tRNA_synthase-like_B3/B4"/>
</dbReference>
<dbReference type="Pfam" id="PF03484">
    <property type="entry name" value="B5"/>
    <property type="match status" value="1"/>
</dbReference>
<evidence type="ECO:0000256" key="12">
    <source>
        <dbReference type="ARBA" id="ARBA00023146"/>
    </source>
</evidence>
<name>B1YCX9_PYRNV</name>
<keyword evidence="6" id="KW-0436">Ligase</keyword>
<evidence type="ECO:0000256" key="5">
    <source>
        <dbReference type="ARBA" id="ARBA00022490"/>
    </source>
</evidence>
<dbReference type="InterPro" id="IPR005147">
    <property type="entry name" value="tRNA_synthase_B5-dom"/>
</dbReference>
<evidence type="ECO:0000313" key="14">
    <source>
        <dbReference type="EMBL" id="ACB39642.1"/>
    </source>
</evidence>
<evidence type="ECO:0000259" key="13">
    <source>
        <dbReference type="PROSITE" id="PS51483"/>
    </source>
</evidence>
<dbReference type="PROSITE" id="PS51483">
    <property type="entry name" value="B5"/>
    <property type="match status" value="1"/>
</dbReference>
<dbReference type="SMART" id="SM00873">
    <property type="entry name" value="B3_4"/>
    <property type="match status" value="1"/>
</dbReference>
<dbReference type="STRING" id="444157.Tneu_0703"/>
<evidence type="ECO:0000313" key="15">
    <source>
        <dbReference type="Proteomes" id="UP000001694"/>
    </source>
</evidence>
<dbReference type="OrthoDB" id="10073at2157"/>
<dbReference type="GO" id="GO:0003723">
    <property type="term" value="F:RNA binding"/>
    <property type="evidence" value="ECO:0007669"/>
    <property type="project" value="InterPro"/>
</dbReference>
<dbReference type="InterPro" id="IPR045864">
    <property type="entry name" value="aa-tRNA-synth_II/BPL/LPL"/>
</dbReference>
<dbReference type="Pfam" id="PF17759">
    <property type="entry name" value="tRNA_synthFbeta"/>
    <property type="match status" value="1"/>
</dbReference>
<keyword evidence="15" id="KW-1185">Reference proteome</keyword>
<keyword evidence="10" id="KW-0460">Magnesium</keyword>
<keyword evidence="11" id="KW-0648">Protein biosynthesis</keyword>
<dbReference type="Gene3D" id="3.30.930.10">
    <property type="entry name" value="Bira Bifunctional Protein, Domain 2"/>
    <property type="match status" value="1"/>
</dbReference>
<evidence type="ECO:0000256" key="2">
    <source>
        <dbReference type="ARBA" id="ARBA00004496"/>
    </source>
</evidence>
<keyword evidence="8" id="KW-0547">Nucleotide-binding</keyword>
<evidence type="ECO:0000256" key="6">
    <source>
        <dbReference type="ARBA" id="ARBA00022598"/>
    </source>
</evidence>
<dbReference type="GO" id="GO:0000287">
    <property type="term" value="F:magnesium ion binding"/>
    <property type="evidence" value="ECO:0007669"/>
    <property type="project" value="InterPro"/>
</dbReference>
<dbReference type="SMART" id="SM00874">
    <property type="entry name" value="B5"/>
    <property type="match status" value="1"/>
</dbReference>
<evidence type="ECO:0000256" key="1">
    <source>
        <dbReference type="ARBA" id="ARBA00001946"/>
    </source>
</evidence>
<evidence type="ECO:0000256" key="3">
    <source>
        <dbReference type="ARBA" id="ARBA00007438"/>
    </source>
</evidence>
<comment type="subcellular location">
    <subcellularLocation>
        <location evidence="2">Cytoplasm</location>
    </subcellularLocation>
</comment>
<dbReference type="GO" id="GO:0005524">
    <property type="term" value="F:ATP binding"/>
    <property type="evidence" value="ECO:0007669"/>
    <property type="project" value="UniProtKB-KW"/>
</dbReference>